<dbReference type="PANTHER" id="PTHR43289:SF34">
    <property type="entry name" value="SERINE_THREONINE-PROTEIN KINASE YBDM-RELATED"/>
    <property type="match status" value="1"/>
</dbReference>
<dbReference type="KEGG" id="ccro:CMC5_052800"/>
<dbReference type="OrthoDB" id="5519363at2"/>
<accession>A0A0K1EJU6</accession>
<evidence type="ECO:0000256" key="3">
    <source>
        <dbReference type="ARBA" id="ARBA00022777"/>
    </source>
</evidence>
<reference evidence="7 8" key="1">
    <citation type="submission" date="2015-07" db="EMBL/GenBank/DDBJ databases">
        <title>Genome analysis of myxobacterium Chondromyces crocatus Cm c5 reveals a high potential for natural compound synthesis and the genetic basis for the loss of fruiting body formation.</title>
        <authorList>
            <person name="Zaburannyi N."/>
            <person name="Bunk B."/>
            <person name="Maier J."/>
            <person name="Overmann J."/>
            <person name="Mueller R."/>
        </authorList>
    </citation>
    <scope>NUCLEOTIDE SEQUENCE [LARGE SCALE GENOMIC DNA]</scope>
    <source>
        <strain evidence="7 8">Cm c5</strain>
    </source>
</reference>
<keyword evidence="8" id="KW-1185">Reference proteome</keyword>
<sequence length="643" mass="67700">MDLRPGLRINRYTLVKPLGMGGQGTVWKVIDPLDGGAVRALKILLVRGLDEAAAARARREARALRHAGHPALVPCRELFEDPAEGIVGLVFDYARGHSLADFASDPRLTRGHRFAVLHHLADVLAHVHALGIVHRDLKPDNILITGSFWQDPHAAGGVKLLDFGIAVASGNPRPLTTHGAMVGTGPYLPPELLIPGVWTSPPEGFARDLFAFGVLAWDLVQGVHPTGLPPAASLADHADVFRLAHTGKLTWPPTPLEAPWGAVVSACLQLDPWARPSNGAALLSLLQDGGSNSGRTSSSGTESHSAVSARAGRRGAMDLLTPPPGSARVITEPAAPLPSQEGEVAELRRTPAPPPSTPVTMRTSPMPLPPVRSSRPEVTLEEPPSSLASRGHSAPYGWIVVGAGIGMAVVVGLVTASLSLERLAGRPAVPAEGEGDGPVEGTVTATSLQPLDPSTPLAPSTEPTPSAPLASPIPTVPPTWSPAPSEILPCCPKDGSACRSGRPCAPSSVCDDDLPDERVWKLRMIGAELEGPDGFQDMAAPRMYPYATICLSESLRPETEVCAPLTTITRTGDRQNRLPITTAALGRGEIHVRMFNPPHGILFEGDGVAPGKTKRTKLCGGMRFLSVSSRGVRARISVDLDDE</sequence>
<dbReference type="InterPro" id="IPR008271">
    <property type="entry name" value="Ser/Thr_kinase_AS"/>
</dbReference>
<dbReference type="InterPro" id="IPR000719">
    <property type="entry name" value="Prot_kinase_dom"/>
</dbReference>
<dbReference type="Pfam" id="PF00069">
    <property type="entry name" value="Pkinase"/>
    <property type="match status" value="1"/>
</dbReference>
<proteinExistence type="predicted"/>
<dbReference type="GO" id="GO:0004674">
    <property type="term" value="F:protein serine/threonine kinase activity"/>
    <property type="evidence" value="ECO:0007669"/>
    <property type="project" value="TreeGrafter"/>
</dbReference>
<keyword evidence="2" id="KW-0547">Nucleotide-binding</keyword>
<feature type="compositionally biased region" description="Low complexity" evidence="5">
    <location>
        <begin position="289"/>
        <end position="310"/>
    </location>
</feature>
<organism evidence="7 8">
    <name type="scientific">Chondromyces crocatus</name>
    <dbReference type="NCBI Taxonomy" id="52"/>
    <lineage>
        <taxon>Bacteria</taxon>
        <taxon>Pseudomonadati</taxon>
        <taxon>Myxococcota</taxon>
        <taxon>Polyangia</taxon>
        <taxon>Polyangiales</taxon>
        <taxon>Polyangiaceae</taxon>
        <taxon>Chondromyces</taxon>
    </lineage>
</organism>
<feature type="domain" description="Protein kinase" evidence="6">
    <location>
        <begin position="12"/>
        <end position="286"/>
    </location>
</feature>
<feature type="region of interest" description="Disordered" evidence="5">
    <location>
        <begin position="289"/>
        <end position="391"/>
    </location>
</feature>
<evidence type="ECO:0000256" key="1">
    <source>
        <dbReference type="ARBA" id="ARBA00022679"/>
    </source>
</evidence>
<dbReference type="PANTHER" id="PTHR43289">
    <property type="entry name" value="MITOGEN-ACTIVATED PROTEIN KINASE KINASE KINASE 20-RELATED"/>
    <property type="match status" value="1"/>
</dbReference>
<evidence type="ECO:0000313" key="7">
    <source>
        <dbReference type="EMBL" id="AKT41119.1"/>
    </source>
</evidence>
<dbReference type="Gene3D" id="1.10.510.10">
    <property type="entry name" value="Transferase(Phosphotransferase) domain 1"/>
    <property type="match status" value="1"/>
</dbReference>
<dbReference type="InterPro" id="IPR011009">
    <property type="entry name" value="Kinase-like_dom_sf"/>
</dbReference>
<dbReference type="RefSeq" id="WP_050432941.1">
    <property type="nucleotide sequence ID" value="NZ_CP012159.1"/>
</dbReference>
<dbReference type="PROSITE" id="PS50011">
    <property type="entry name" value="PROTEIN_KINASE_DOM"/>
    <property type="match status" value="1"/>
</dbReference>
<dbReference type="EMBL" id="CP012159">
    <property type="protein sequence ID" value="AKT41119.1"/>
    <property type="molecule type" value="Genomic_DNA"/>
</dbReference>
<keyword evidence="4" id="KW-0067">ATP-binding</keyword>
<dbReference type="SMART" id="SM00220">
    <property type="entry name" value="S_TKc"/>
    <property type="match status" value="1"/>
</dbReference>
<dbReference type="Proteomes" id="UP000067626">
    <property type="component" value="Chromosome"/>
</dbReference>
<dbReference type="AlphaFoldDB" id="A0A0K1EJU6"/>
<name>A0A0K1EJU6_CHOCO</name>
<dbReference type="STRING" id="52.CMC5_052800"/>
<protein>
    <recommendedName>
        <fullName evidence="6">Protein kinase domain-containing protein</fullName>
    </recommendedName>
</protein>
<evidence type="ECO:0000313" key="8">
    <source>
        <dbReference type="Proteomes" id="UP000067626"/>
    </source>
</evidence>
<keyword evidence="3" id="KW-0418">Kinase</keyword>
<evidence type="ECO:0000256" key="5">
    <source>
        <dbReference type="SAM" id="MobiDB-lite"/>
    </source>
</evidence>
<dbReference type="CDD" id="cd14014">
    <property type="entry name" value="STKc_PknB_like"/>
    <property type="match status" value="1"/>
</dbReference>
<evidence type="ECO:0000259" key="6">
    <source>
        <dbReference type="PROSITE" id="PS50011"/>
    </source>
</evidence>
<gene>
    <name evidence="7" type="ORF">CMC5_052800</name>
</gene>
<dbReference type="GO" id="GO:0005524">
    <property type="term" value="F:ATP binding"/>
    <property type="evidence" value="ECO:0007669"/>
    <property type="project" value="UniProtKB-KW"/>
</dbReference>
<feature type="region of interest" description="Disordered" evidence="5">
    <location>
        <begin position="428"/>
        <end position="478"/>
    </location>
</feature>
<evidence type="ECO:0000256" key="2">
    <source>
        <dbReference type="ARBA" id="ARBA00022741"/>
    </source>
</evidence>
<dbReference type="SUPFAM" id="SSF56112">
    <property type="entry name" value="Protein kinase-like (PK-like)"/>
    <property type="match status" value="1"/>
</dbReference>
<dbReference type="PROSITE" id="PS00108">
    <property type="entry name" value="PROTEIN_KINASE_ST"/>
    <property type="match status" value="1"/>
</dbReference>
<keyword evidence="1" id="KW-0808">Transferase</keyword>
<evidence type="ECO:0000256" key="4">
    <source>
        <dbReference type="ARBA" id="ARBA00022840"/>
    </source>
</evidence>